<accession>A0A0F7SMU9</accession>
<keyword evidence="2" id="KW-1133">Transmembrane helix</keyword>
<feature type="compositionally biased region" description="Low complexity" evidence="1">
    <location>
        <begin position="55"/>
        <end position="65"/>
    </location>
</feature>
<evidence type="ECO:0000256" key="1">
    <source>
        <dbReference type="SAM" id="MobiDB-lite"/>
    </source>
</evidence>
<dbReference type="Pfam" id="PF06979">
    <property type="entry name" value="TMEM70"/>
    <property type="match status" value="1"/>
</dbReference>
<proteinExistence type="predicted"/>
<organism evidence="3">
    <name type="scientific">Phaffia rhodozyma</name>
    <name type="common">Yeast</name>
    <name type="synonym">Xanthophyllomyces dendrorhous</name>
    <dbReference type="NCBI Taxonomy" id="264483"/>
    <lineage>
        <taxon>Eukaryota</taxon>
        <taxon>Fungi</taxon>
        <taxon>Dikarya</taxon>
        <taxon>Basidiomycota</taxon>
        <taxon>Agaricomycotina</taxon>
        <taxon>Tremellomycetes</taxon>
        <taxon>Cystofilobasidiales</taxon>
        <taxon>Mrakiaceae</taxon>
        <taxon>Phaffia</taxon>
    </lineage>
</organism>
<reference evidence="3" key="1">
    <citation type="submission" date="2014-08" db="EMBL/GenBank/DDBJ databases">
        <authorList>
            <person name="Sharma Rahul"/>
            <person name="Thines Marco"/>
        </authorList>
    </citation>
    <scope>NUCLEOTIDE SEQUENCE</scope>
</reference>
<keyword evidence="2" id="KW-0472">Membrane</keyword>
<dbReference type="InterPro" id="IPR045325">
    <property type="entry name" value="TMEM70/TMEM186/TMEM223"/>
</dbReference>
<dbReference type="AlphaFoldDB" id="A0A0F7SMU9"/>
<keyword evidence="2" id="KW-0812">Transmembrane</keyword>
<feature type="region of interest" description="Disordered" evidence="1">
    <location>
        <begin position="52"/>
        <end position="74"/>
    </location>
</feature>
<dbReference type="PANTHER" id="PTHR13281">
    <property type="entry name" value="TRANSMEMBRANE PROTEIN 70, MITOCHONDRIAL"/>
    <property type="match status" value="1"/>
</dbReference>
<evidence type="ECO:0000256" key="2">
    <source>
        <dbReference type="SAM" id="Phobius"/>
    </source>
</evidence>
<dbReference type="InterPro" id="IPR009724">
    <property type="entry name" value="TMEM70"/>
</dbReference>
<protein>
    <submittedName>
        <fullName evidence="3">Uncharacterized protein</fullName>
    </submittedName>
</protein>
<dbReference type="GO" id="GO:0031966">
    <property type="term" value="C:mitochondrial membrane"/>
    <property type="evidence" value="ECO:0007669"/>
    <property type="project" value="TreeGrafter"/>
</dbReference>
<feature type="transmembrane region" description="Helical" evidence="2">
    <location>
        <begin position="163"/>
        <end position="187"/>
    </location>
</feature>
<dbReference type="EMBL" id="LN483345">
    <property type="protein sequence ID" value="CDZ98387.1"/>
    <property type="molecule type" value="Genomic_DNA"/>
</dbReference>
<dbReference type="PANTHER" id="PTHR13281:SF0">
    <property type="entry name" value="TRANSMEMBRANE PROTEIN 70, MITOCHONDRIAL"/>
    <property type="match status" value="1"/>
</dbReference>
<dbReference type="GO" id="GO:0033615">
    <property type="term" value="P:mitochondrial proton-transporting ATP synthase complex assembly"/>
    <property type="evidence" value="ECO:0007669"/>
    <property type="project" value="TreeGrafter"/>
</dbReference>
<feature type="transmembrane region" description="Helical" evidence="2">
    <location>
        <begin position="138"/>
        <end position="157"/>
    </location>
</feature>
<sequence>MQPRSLLTNRTAGVSVSISTVRLANAFTRSGCVQPMTTTLGRSFSIVPPKFVAKPTSSPTPTLSDTTDDASKPISSIQTEEYAVIEEDPETMRAKPVAVFDEEAARKNGQAGPWTGLDEYPVIVYQGPVAKAFKLLKAFSLSSLCVSTALSPFIFILDAPLGMAGRIFLAGCAISTTILSTAMIGWCSSPYVNTIELLEPKTEENPTPAIRLLTYNALLQARYTTITTPLFVHDSPRPLSTWALGPLKYAPNEPYPDIVAQTEDKNGKIIGRWDGEFEEGKINRVFMVHEDLLEGKWGMDNWRSRKGGESFH</sequence>
<evidence type="ECO:0000313" key="3">
    <source>
        <dbReference type="EMBL" id="CDZ98387.1"/>
    </source>
</evidence>
<name>A0A0F7SMU9_PHARH</name>